<gene>
    <name evidence="7" type="ORF">PoB_004988200</name>
</gene>
<dbReference type="Pfam" id="PF23409">
    <property type="entry name" value="Beta-prop_EML"/>
    <property type="match status" value="1"/>
</dbReference>
<organism evidence="7 8">
    <name type="scientific">Plakobranchus ocellatus</name>
    <dbReference type="NCBI Taxonomy" id="259542"/>
    <lineage>
        <taxon>Eukaryota</taxon>
        <taxon>Metazoa</taxon>
        <taxon>Spiralia</taxon>
        <taxon>Lophotrochozoa</taxon>
        <taxon>Mollusca</taxon>
        <taxon>Gastropoda</taxon>
        <taxon>Heterobranchia</taxon>
        <taxon>Euthyneura</taxon>
        <taxon>Panpulmonata</taxon>
        <taxon>Sacoglossa</taxon>
        <taxon>Placobranchoidea</taxon>
        <taxon>Plakobranchidae</taxon>
        <taxon>Plakobranchus</taxon>
    </lineage>
</organism>
<evidence type="ECO:0000256" key="3">
    <source>
        <dbReference type="PROSITE-ProRule" id="PRU00221"/>
    </source>
</evidence>
<dbReference type="EMBL" id="BLXT01005511">
    <property type="protein sequence ID" value="GFO23377.1"/>
    <property type="molecule type" value="Genomic_DNA"/>
</dbReference>
<dbReference type="SMART" id="SM00320">
    <property type="entry name" value="WD40"/>
    <property type="match status" value="11"/>
</dbReference>
<evidence type="ECO:0000256" key="2">
    <source>
        <dbReference type="ARBA" id="ARBA00022737"/>
    </source>
</evidence>
<evidence type="ECO:0000256" key="1">
    <source>
        <dbReference type="ARBA" id="ARBA00022574"/>
    </source>
</evidence>
<dbReference type="InterPro" id="IPR055440">
    <property type="entry name" value="Beta-prop_WDR90_4th"/>
</dbReference>
<dbReference type="Pfam" id="PF23342">
    <property type="entry name" value="WDR90_beta-prop_4th"/>
    <property type="match status" value="1"/>
</dbReference>
<evidence type="ECO:0000313" key="8">
    <source>
        <dbReference type="Proteomes" id="UP000735302"/>
    </source>
</evidence>
<proteinExistence type="predicted"/>
<dbReference type="PANTHER" id="PTHR13720:SF33">
    <property type="entry name" value="HELP DOMAIN-CONTAINING PROTEIN"/>
    <property type="match status" value="1"/>
</dbReference>
<feature type="repeat" description="WD" evidence="3">
    <location>
        <begin position="580"/>
        <end position="620"/>
    </location>
</feature>
<accession>A0AAV4BW50</accession>
<protein>
    <submittedName>
        <fullName evidence="7">WD repeat-containing protein 90-like</fullName>
    </submittedName>
</protein>
<evidence type="ECO:0000259" key="5">
    <source>
        <dbReference type="Pfam" id="PF23342"/>
    </source>
</evidence>
<feature type="region of interest" description="Disordered" evidence="4">
    <location>
        <begin position="514"/>
        <end position="534"/>
    </location>
</feature>
<keyword evidence="2" id="KW-0677">Repeat</keyword>
<feature type="domain" description="WDR90 4th beta-propeller" evidence="5">
    <location>
        <begin position="587"/>
        <end position="918"/>
    </location>
</feature>
<dbReference type="InterPro" id="IPR036322">
    <property type="entry name" value="WD40_repeat_dom_sf"/>
</dbReference>
<keyword evidence="8" id="KW-1185">Reference proteome</keyword>
<comment type="caution">
    <text evidence="7">The sequence shown here is derived from an EMBL/GenBank/DDBJ whole genome shotgun (WGS) entry which is preliminary data.</text>
</comment>
<dbReference type="Gene3D" id="2.130.10.10">
    <property type="entry name" value="YVTN repeat-like/Quinoprotein amine dehydrogenase"/>
    <property type="match status" value="3"/>
</dbReference>
<feature type="compositionally biased region" description="Polar residues" evidence="4">
    <location>
        <begin position="36"/>
        <end position="46"/>
    </location>
</feature>
<dbReference type="PROSITE" id="PS50082">
    <property type="entry name" value="WD_REPEATS_2"/>
    <property type="match status" value="1"/>
</dbReference>
<name>A0AAV4BW50_9GAST</name>
<dbReference type="InterPro" id="IPR001680">
    <property type="entry name" value="WD40_rpt"/>
</dbReference>
<feature type="domain" description="EML-like first beta-propeller" evidence="6">
    <location>
        <begin position="258"/>
        <end position="500"/>
    </location>
</feature>
<dbReference type="FunFam" id="2.130.10.10:FF:001066">
    <property type="entry name" value="WD repeat domain 90"/>
    <property type="match status" value="1"/>
</dbReference>
<dbReference type="AlphaFoldDB" id="A0AAV4BW50"/>
<evidence type="ECO:0000313" key="7">
    <source>
        <dbReference type="EMBL" id="GFO23377.1"/>
    </source>
</evidence>
<keyword evidence="1 3" id="KW-0853">WD repeat</keyword>
<sequence length="920" mass="99915">MTLHDIEEQSIDIGILEIAGGPEAVLPFKQTFPRSKTAASAKSISPRSDDIDALSSIHGGSDADEAFPTTKSKPEGKAPIVIPSTDRENSYGSVSAHADRHSILIINKASKAIDSSRMGAGDSQAWGYPFDINDSKGRGQGDSFNNGIRGRGQGDSCSNGVRGKGQGTRHHQASKSRQNLDSFTEPTVFTHYKPRLKIHGLAKRRYTAPPNQAGLSLKSVIGYNCNGRNNMVWYPDTGFFAYTAGCIIVVEDLNTGEQKYLQGHTEEVSCLALQHDCQVLVSASPAHQQDSPCHICVWDTHTQVCRRVLSRHQHSVQCMAFSRDDRFLVSVGDYRECVVVVWDTKSFEPVASSAAVVAPVHCLQWDPFTVNEFVTVGDSGTVLFWLLDDSGRGSDGDVKSRGGASSEGGCCLSVHEAELPWELTGNGKHPASAFTSLAYSEDSTVFVGTETGKVLAWDTRHNTCFMHWEADTSEITKLVSRHSRLMTAGRSSHALRLWAVGSIADMKDNCEDANDATSVRSRRHNDNGRHSGLTMEDEMTLDGAVTCAQFDDMLDMGIVGTDAGTLWYINWAERTSIRLVSGHRSKINGAVFTENNLLLSGGDDGSVRVWSTKNREQALQFQVLDQSCTCLASGPFLPASTSIEARQLGGASEHSIIPLVVGGYSDGTVRLFDITKVEMLLKMHPHAVAVAAIVFSADGAMILSGGNDGLIAVSSPTTGMTVRVISDHKGVAISGMDVTMTKGIDVGVTAPTLWLSCSMDRRISVWTADWSKDYCELVDWLSFPAPAVMPDGSRIKKNDTSHYHQLPPTLAKFSPDDADTIVYCGYGMDKAVHFYSLTQRKVVRTVSLTHWGLCLDVSPDSSLISVGISERLLKLLDYHEGSFQDFTGHSGAVSLTRFSPSGASLLTTSHNEIFIWELML</sequence>
<dbReference type="PANTHER" id="PTHR13720">
    <property type="entry name" value="WD-40 REPEAT PROTEIN"/>
    <property type="match status" value="1"/>
</dbReference>
<dbReference type="Proteomes" id="UP000735302">
    <property type="component" value="Unassembled WGS sequence"/>
</dbReference>
<reference evidence="7 8" key="1">
    <citation type="journal article" date="2021" name="Elife">
        <title>Chloroplast acquisition without the gene transfer in kleptoplastic sea slugs, Plakobranchus ocellatus.</title>
        <authorList>
            <person name="Maeda T."/>
            <person name="Takahashi S."/>
            <person name="Yoshida T."/>
            <person name="Shimamura S."/>
            <person name="Takaki Y."/>
            <person name="Nagai Y."/>
            <person name="Toyoda A."/>
            <person name="Suzuki Y."/>
            <person name="Arimoto A."/>
            <person name="Ishii H."/>
            <person name="Satoh N."/>
            <person name="Nishiyama T."/>
            <person name="Hasebe M."/>
            <person name="Maruyama T."/>
            <person name="Minagawa J."/>
            <person name="Obokata J."/>
            <person name="Shigenobu S."/>
        </authorList>
    </citation>
    <scope>NUCLEOTIDE SEQUENCE [LARGE SCALE GENOMIC DNA]</scope>
</reference>
<dbReference type="PROSITE" id="PS50294">
    <property type="entry name" value="WD_REPEATS_REGION"/>
    <property type="match status" value="1"/>
</dbReference>
<dbReference type="InterPro" id="IPR055439">
    <property type="entry name" value="Beta-prop_EML_1st"/>
</dbReference>
<dbReference type="InterPro" id="IPR015943">
    <property type="entry name" value="WD40/YVTN_repeat-like_dom_sf"/>
</dbReference>
<dbReference type="SUPFAM" id="SSF50978">
    <property type="entry name" value="WD40 repeat-like"/>
    <property type="match status" value="2"/>
</dbReference>
<dbReference type="InterPro" id="IPR050630">
    <property type="entry name" value="WD_repeat_EMAP"/>
</dbReference>
<evidence type="ECO:0000256" key="4">
    <source>
        <dbReference type="SAM" id="MobiDB-lite"/>
    </source>
</evidence>
<feature type="region of interest" description="Disordered" evidence="4">
    <location>
        <begin position="36"/>
        <end position="94"/>
    </location>
</feature>
<feature type="region of interest" description="Disordered" evidence="4">
    <location>
        <begin position="133"/>
        <end position="180"/>
    </location>
</feature>
<evidence type="ECO:0000259" key="6">
    <source>
        <dbReference type="Pfam" id="PF23409"/>
    </source>
</evidence>